<evidence type="ECO:0000256" key="5">
    <source>
        <dbReference type="ARBA" id="ARBA00023002"/>
    </source>
</evidence>
<evidence type="ECO:0000256" key="3">
    <source>
        <dbReference type="ARBA" id="ARBA00022630"/>
    </source>
</evidence>
<keyword evidence="5" id="KW-0560">Oxidoreductase</keyword>
<evidence type="ECO:0000313" key="10">
    <source>
        <dbReference type="EMBL" id="WKW16050.1"/>
    </source>
</evidence>
<dbReference type="Pfam" id="PF05199">
    <property type="entry name" value="GMC_oxred_C"/>
    <property type="match status" value="1"/>
</dbReference>
<feature type="domain" description="Glucose-methanol-choline oxidoreductase N-terminal" evidence="6">
    <location>
        <begin position="220"/>
        <end position="310"/>
    </location>
</feature>
<organism evidence="9">
    <name type="scientific">Pseudogemmatithrix spongiicola</name>
    <dbReference type="NCBI Taxonomy" id="3062599"/>
    <lineage>
        <taxon>Bacteria</taxon>
        <taxon>Pseudomonadati</taxon>
        <taxon>Gemmatimonadota</taxon>
        <taxon>Gemmatimonadia</taxon>
        <taxon>Gemmatimonadales</taxon>
        <taxon>Gemmatimonadaceae</taxon>
        <taxon>Pseudogemmatithrix</taxon>
    </lineage>
</organism>
<accession>A0AA49JWZ4</accession>
<dbReference type="InterPro" id="IPR051473">
    <property type="entry name" value="P2Ox-like"/>
</dbReference>
<evidence type="ECO:0000259" key="7">
    <source>
        <dbReference type="Pfam" id="PF00890"/>
    </source>
</evidence>
<dbReference type="KEGG" id="pspc:Strain318_002458"/>
<comment type="similarity">
    <text evidence="2">Belongs to the GMC oxidoreductase family.</text>
</comment>
<evidence type="ECO:0000256" key="2">
    <source>
        <dbReference type="ARBA" id="ARBA00010790"/>
    </source>
</evidence>
<dbReference type="Pfam" id="PF00890">
    <property type="entry name" value="FAD_binding_2"/>
    <property type="match status" value="1"/>
</dbReference>
<dbReference type="PANTHER" id="PTHR42784:SF1">
    <property type="entry name" value="PYRANOSE 2-OXIDASE"/>
    <property type="match status" value="1"/>
</dbReference>
<keyword evidence="3" id="KW-0285">Flavoprotein</keyword>
<keyword evidence="11" id="KW-1185">Reference proteome</keyword>
<dbReference type="Gene3D" id="3.50.50.60">
    <property type="entry name" value="FAD/NAD(P)-binding domain"/>
    <property type="match status" value="2"/>
</dbReference>
<dbReference type="EMBL" id="CP130612">
    <property type="protein sequence ID" value="WKW13143.1"/>
    <property type="molecule type" value="Genomic_DNA"/>
</dbReference>
<feature type="domain" description="FAD-dependent oxidoreductase 2 FAD-binding" evidence="7">
    <location>
        <begin position="17"/>
        <end position="85"/>
    </location>
</feature>
<evidence type="ECO:0000313" key="11">
    <source>
        <dbReference type="Proteomes" id="UP001229955"/>
    </source>
</evidence>
<proteinExistence type="inferred from homology"/>
<dbReference type="InterPro" id="IPR003953">
    <property type="entry name" value="FAD-dep_OxRdtase_2_FAD-bd"/>
</dbReference>
<dbReference type="Pfam" id="PF00732">
    <property type="entry name" value="GMC_oxred_N"/>
    <property type="match status" value="1"/>
</dbReference>
<dbReference type="PANTHER" id="PTHR42784">
    <property type="entry name" value="PYRANOSE 2-OXIDASE"/>
    <property type="match status" value="1"/>
</dbReference>
<accession>A0AA49Q9B9</accession>
<evidence type="ECO:0000256" key="4">
    <source>
        <dbReference type="ARBA" id="ARBA00022827"/>
    </source>
</evidence>
<sequence length="572" mass="63461">MVQTPTRPPQQSREPYDVVIVGSGAGGGMAAYELTKAGARVALLEAGGHWDNTSSQYSAMLKMPYDSPRRGASTPDRPFGEWDANIGGWQIPGEPYTKAEGTKFDWWRARMLGGRTNHWGRISLRFGPDDFRRKSLDGMGDDWPITYDDLKPWYDEVDRLIGIFGSVEGLPNEPDGIFHAPPAPRYYERRVKEACDRMQITCIPARLSIITKPHNGRAPCHYCGQCNRGCMTNSNFSSPNVLIFPALRTGRLTLVTNAMAREVSTGEDGRATGVHYIDKTTGEDKHIRGKIVVLAASALETSRILMNSKSSRHPQGLANASGVLGKYITDTTGTDVAGFIPSLVDVPRHNADGVGGNHIMMPWWLDNKKLDFPRGYHIEVWGGLGMPTYGFMGGIERYPEGGGYGTDLKQQYRKYWGATVGFSGRGEMIPNDKSFCELDPTVTDKWGIPVLRFHWEWRDTEYLQVKHMQETFRAIIAEMGGEVWSNMPTREQGYGIANGGAIIHELGGARMGASERDSALNSNCQAWDCENLFVADGAPFVSQADKNPTWTIMALSMRTSAYITQQRRAGRL</sequence>
<dbReference type="EMBL" id="CP130613">
    <property type="protein sequence ID" value="WKW16050.1"/>
    <property type="molecule type" value="Genomic_DNA"/>
</dbReference>
<evidence type="ECO:0000313" key="9">
    <source>
        <dbReference type="EMBL" id="WKW13143.1"/>
    </source>
</evidence>
<dbReference type="InterPro" id="IPR000172">
    <property type="entry name" value="GMC_OxRdtase_N"/>
</dbReference>
<dbReference type="InterPro" id="IPR036188">
    <property type="entry name" value="FAD/NAD-bd_sf"/>
</dbReference>
<evidence type="ECO:0000256" key="1">
    <source>
        <dbReference type="ARBA" id="ARBA00001974"/>
    </source>
</evidence>
<name>A0AA49JWZ4_9BACT</name>
<dbReference type="Proteomes" id="UP001229955">
    <property type="component" value="Chromosome"/>
</dbReference>
<dbReference type="RefSeq" id="WP_367886005.1">
    <property type="nucleotide sequence ID" value="NZ_CP130612.1"/>
</dbReference>
<dbReference type="SUPFAM" id="SSF51905">
    <property type="entry name" value="FAD/NAD(P)-binding domain"/>
    <property type="match status" value="1"/>
</dbReference>
<keyword evidence="4" id="KW-0274">FAD</keyword>
<evidence type="ECO:0000259" key="8">
    <source>
        <dbReference type="Pfam" id="PF05199"/>
    </source>
</evidence>
<reference evidence="9" key="1">
    <citation type="submission" date="2023-07" db="EMBL/GenBank/DDBJ databases">
        <authorList>
            <person name="Haufschild T."/>
            <person name="Kallscheuer N."/>
            <person name="Hammer J."/>
            <person name="Kohn T."/>
            <person name="Kabuu M."/>
            <person name="Jogler M."/>
            <person name="Wohfarth N."/>
            <person name="Heuer A."/>
            <person name="Rohde M."/>
            <person name="van Teeseling M.C.F."/>
            <person name="Jogler C."/>
        </authorList>
    </citation>
    <scope>NUCLEOTIDE SEQUENCE</scope>
    <source>
        <strain evidence="9">Strain 138</strain>
        <strain evidence="10">Strain 318</strain>
    </source>
</reference>
<dbReference type="GO" id="GO:0016614">
    <property type="term" value="F:oxidoreductase activity, acting on CH-OH group of donors"/>
    <property type="evidence" value="ECO:0007669"/>
    <property type="project" value="InterPro"/>
</dbReference>
<protein>
    <submittedName>
        <fullName evidence="9">GMC family oxidoreductase</fullName>
    </submittedName>
</protein>
<evidence type="ECO:0000259" key="6">
    <source>
        <dbReference type="Pfam" id="PF00732"/>
    </source>
</evidence>
<feature type="domain" description="Glucose-methanol-choline oxidoreductase C-terminal" evidence="8">
    <location>
        <begin position="430"/>
        <end position="555"/>
    </location>
</feature>
<gene>
    <name evidence="9" type="ORF">Strain138_002458</name>
    <name evidence="10" type="ORF">Strain318_002458</name>
</gene>
<dbReference type="AlphaFoldDB" id="A0AA49JWZ4"/>
<dbReference type="GO" id="GO:0050660">
    <property type="term" value="F:flavin adenine dinucleotide binding"/>
    <property type="evidence" value="ECO:0007669"/>
    <property type="project" value="InterPro"/>
</dbReference>
<dbReference type="InterPro" id="IPR007867">
    <property type="entry name" value="GMC_OxRtase_C"/>
</dbReference>
<dbReference type="SUPFAM" id="SSF54373">
    <property type="entry name" value="FAD-linked reductases, C-terminal domain"/>
    <property type="match status" value="1"/>
</dbReference>
<comment type="cofactor">
    <cofactor evidence="1">
        <name>FAD</name>
        <dbReference type="ChEBI" id="CHEBI:57692"/>
    </cofactor>
</comment>